<gene>
    <name evidence="1" type="ORF">LJ_58</name>
</gene>
<evidence type="ECO:0000313" key="2">
    <source>
        <dbReference type="Proteomes" id="UP000229119"/>
    </source>
</evidence>
<dbReference type="Proteomes" id="UP000229119">
    <property type="component" value="Segment"/>
</dbReference>
<protein>
    <submittedName>
        <fullName evidence="1">Uncharacterized protein</fullName>
    </submittedName>
</protein>
<sequence>MPFKKVKIDEFSDEEIKKMFSDDILDQLIADLGFVPATEPNNLNTFNDLIMKHSNKLQNIGQVIKSNVKVNVKSSKASFNSNQNIVMPTITRYALPKVSFKTLSTSVHIYSKIKPLEKSTGEMASNKTSEFGAKGAAA</sequence>
<accession>A0A2D1GPM5</accession>
<proteinExistence type="predicted"/>
<name>A0A2D1GPM5_9CAUD</name>
<keyword evidence="2" id="KW-1185">Reference proteome</keyword>
<evidence type="ECO:0000313" key="1">
    <source>
        <dbReference type="EMBL" id="ATN93918.1"/>
    </source>
</evidence>
<organism evidence="1 2">
    <name type="scientific">Lactobacillus phage LJ</name>
    <dbReference type="NCBI Taxonomy" id="2041454"/>
    <lineage>
        <taxon>Viruses</taxon>
        <taxon>Duplodnaviria</taxon>
        <taxon>Heunggongvirae</taxon>
        <taxon>Uroviricota</taxon>
        <taxon>Caudoviricetes</taxon>
        <taxon>Junavirus</taxon>
        <taxon>Junavirus LJ</taxon>
    </lineage>
</organism>
<dbReference type="EMBL" id="MF999224">
    <property type="protein sequence ID" value="ATN93918.1"/>
    <property type="molecule type" value="Genomic_DNA"/>
</dbReference>
<reference evidence="1 2" key="1">
    <citation type="submission" date="2017-09" db="EMBL/GenBank/DDBJ databases">
        <title>Complete genomic sequence of the temperate bacteriophage LJ isolated from Lactobacillus casei.</title>
        <authorList>
            <person name="Yu M."/>
            <person name="Qi R."/>
            <person name="Jiang X."/>
            <person name="Tang T."/>
            <person name="Qiao X."/>
            <person name="Jiang Y."/>
            <person name="Wang L."/>
            <person name="Tang L."/>
            <person name="Xu Y."/>
            <person name="Li Y."/>
        </authorList>
    </citation>
    <scope>NUCLEOTIDE SEQUENCE [LARGE SCALE GENOMIC DNA]</scope>
</reference>